<reference evidence="3 4" key="1">
    <citation type="journal article" date="2019" name="Nat. Microbiol.">
        <title>Mediterranean grassland soil C-N compound turnover is dependent on rainfall and depth, and is mediated by genomically divergent microorganisms.</title>
        <authorList>
            <person name="Diamond S."/>
            <person name="Andeer P.F."/>
            <person name="Li Z."/>
            <person name="Crits-Christoph A."/>
            <person name="Burstein D."/>
            <person name="Anantharaman K."/>
            <person name="Lane K.R."/>
            <person name="Thomas B.C."/>
            <person name="Pan C."/>
            <person name="Northen T.R."/>
            <person name="Banfield J.F."/>
        </authorList>
    </citation>
    <scope>NUCLEOTIDE SEQUENCE [LARGE SCALE GENOMIC DNA]</scope>
    <source>
        <strain evidence="3">WS_2</strain>
    </source>
</reference>
<dbReference type="SUPFAM" id="SSF69318">
    <property type="entry name" value="Integrin alpha N-terminal domain"/>
    <property type="match status" value="1"/>
</dbReference>
<feature type="compositionally biased region" description="Basic and acidic residues" evidence="2">
    <location>
        <begin position="113"/>
        <end position="125"/>
    </location>
</feature>
<evidence type="ECO:0000256" key="1">
    <source>
        <dbReference type="ARBA" id="ARBA00022729"/>
    </source>
</evidence>
<feature type="region of interest" description="Disordered" evidence="2">
    <location>
        <begin position="149"/>
        <end position="239"/>
    </location>
</feature>
<feature type="region of interest" description="Disordered" evidence="2">
    <location>
        <begin position="36"/>
        <end position="125"/>
    </location>
</feature>
<dbReference type="InterPro" id="IPR013517">
    <property type="entry name" value="FG-GAP"/>
</dbReference>
<feature type="compositionally biased region" description="Basic residues" evidence="2">
    <location>
        <begin position="203"/>
        <end position="215"/>
    </location>
</feature>
<feature type="compositionally biased region" description="Basic and acidic residues" evidence="2">
    <location>
        <begin position="67"/>
        <end position="97"/>
    </location>
</feature>
<dbReference type="Gene3D" id="2.130.10.130">
    <property type="entry name" value="Integrin alpha, N-terminal"/>
    <property type="match status" value="3"/>
</dbReference>
<proteinExistence type="predicted"/>
<feature type="compositionally biased region" description="Basic residues" evidence="2">
    <location>
        <begin position="56"/>
        <end position="66"/>
    </location>
</feature>
<accession>A0A538T3A3</accession>
<dbReference type="AlphaFoldDB" id="A0A538T3A3"/>
<dbReference type="Proteomes" id="UP000317716">
    <property type="component" value="Unassembled WGS sequence"/>
</dbReference>
<dbReference type="PANTHER" id="PTHR46580">
    <property type="entry name" value="SENSOR KINASE-RELATED"/>
    <property type="match status" value="1"/>
</dbReference>
<dbReference type="InterPro" id="IPR028994">
    <property type="entry name" value="Integrin_alpha_N"/>
</dbReference>
<dbReference type="Pfam" id="PF13517">
    <property type="entry name" value="FG-GAP_3"/>
    <property type="match status" value="4"/>
</dbReference>
<sequence>MGSRVLHPRAADRSGSNDDVSARIRVLLQRLDPLARPDFGRRPRRSSRAVAEHGQHHTQLRGHVRLRRDLHVGRPRSAVERAAVRDGLPRPERDRLPPARRAGTRVRGPRGGSARERHPRDPIDDAARLRPWAGCTCLRARRGRRVSGLARVPDRMDRGRPRPGVHRDRGAGPRLRGAGGRLVPRLERAGGRRRGSGSSRGPARARRDRRGRPPSRRYDVRAARVGSRGRAHASRPARGCRAGAGVGRLGVAGPTSCHSYSDIEEFDRSSCVIRSFSDVGIEHDCAPFGLSQSGPCGRLPAATVIRTPASRVPFPAAGRSIEPVCDRFVPSLAPSGLPPSAIDDAPTWCRRSVFVPEPCIMSSEQLRPRVVPTSSRRTPMRISIAAPSRSSREQIAAVRFLLLRPVGVICRARFDRVPIHLLVATALVMLPLALRPAPAAGDSLFGPPIPHEVAPHDSARLGETPPQGIAIGDLNGDGKPDLVIPNYTLASNISVLLGNGDGTFAPRTDYPAGLGNVPVAIADVDGDGRLDVVSGDEDGRVLVLLGHGDGTLASKTDFLVASGSSVKHVEVGDLNGDRKPDIAVATLGPLYVLLGNGDGTFTKGGEYVSGGGAVGVAIGDLNRDGKPDLVTPFFAGGLPASGTVAVLIGNGDGTFQEAQRYEVGGGLGPQSVSIVDLNGEGNPDLVVGGFGDVSVLMGDGSGSFVPSAVYPAHHGEGPWPLQGQGVGVGDLNGDGRPDIAVADEWHPTRGAPGLLVLLGNGDGTFREDAVYGGNSSYAVAIGDLNGDGRPDLVAGGEVMLNLGSQPVRVDLEIHPGEVSLDSDRQWITATLEISRPYQTSQIDLSSIRLNGRVRPSGQPSRDGRREMTMRFAWADVKETLDPGRRVAVTLSGAIAGTSFQGTDWIEVHPSDSDDDVPQAIPASASPASVAPMEFALRPENPGRGRLSVRFSLPVAGAATLDVFDVSGRRTAAREVGASGPGWHALSLGDAAPGLYVVRLRQQGRSLTSRVAVIR</sequence>
<evidence type="ECO:0000313" key="3">
    <source>
        <dbReference type="EMBL" id="TMQ58121.1"/>
    </source>
</evidence>
<protein>
    <submittedName>
        <fullName evidence="3">VCBS repeat-containing protein</fullName>
    </submittedName>
</protein>
<dbReference type="PANTHER" id="PTHR46580:SF2">
    <property type="entry name" value="MAM DOMAIN-CONTAINING PROTEIN"/>
    <property type="match status" value="1"/>
</dbReference>
<comment type="caution">
    <text evidence="3">The sequence shown here is derived from an EMBL/GenBank/DDBJ whole genome shotgun (WGS) entry which is preliminary data.</text>
</comment>
<gene>
    <name evidence="3" type="ORF">E6K72_02985</name>
</gene>
<dbReference type="EMBL" id="VBOS01000090">
    <property type="protein sequence ID" value="TMQ58121.1"/>
    <property type="molecule type" value="Genomic_DNA"/>
</dbReference>
<feature type="compositionally biased region" description="Basic and acidic residues" evidence="2">
    <location>
        <begin position="152"/>
        <end position="171"/>
    </location>
</feature>
<keyword evidence="1" id="KW-0732">Signal</keyword>
<name>A0A538T3A3_UNCEI</name>
<evidence type="ECO:0000256" key="2">
    <source>
        <dbReference type="SAM" id="MobiDB-lite"/>
    </source>
</evidence>
<organism evidence="3 4">
    <name type="scientific">Eiseniibacteriota bacterium</name>
    <dbReference type="NCBI Taxonomy" id="2212470"/>
    <lineage>
        <taxon>Bacteria</taxon>
        <taxon>Candidatus Eiseniibacteriota</taxon>
    </lineage>
</organism>
<evidence type="ECO:0000313" key="4">
    <source>
        <dbReference type="Proteomes" id="UP000317716"/>
    </source>
</evidence>